<dbReference type="GO" id="GO:0005829">
    <property type="term" value="C:cytosol"/>
    <property type="evidence" value="ECO:0007669"/>
    <property type="project" value="TreeGrafter"/>
</dbReference>
<dbReference type="Gene3D" id="3.90.550.10">
    <property type="entry name" value="Spore Coat Polysaccharide Biosynthesis Protein SpsA, Chain A"/>
    <property type="match status" value="1"/>
</dbReference>
<dbReference type="InterPro" id="IPR029044">
    <property type="entry name" value="Nucleotide-diphossugar_trans"/>
</dbReference>
<gene>
    <name evidence="1" type="ORF">SAMN06265218_11930</name>
</gene>
<dbReference type="EMBL" id="FXTH01000019">
    <property type="protein sequence ID" value="SMO87791.1"/>
    <property type="molecule type" value="Genomic_DNA"/>
</dbReference>
<reference evidence="1 2" key="1">
    <citation type="submission" date="2017-05" db="EMBL/GenBank/DDBJ databases">
        <authorList>
            <person name="Varghese N."/>
            <person name="Submissions S."/>
        </authorList>
    </citation>
    <scope>NUCLEOTIDE SEQUENCE [LARGE SCALE GENOMIC DNA]</scope>
    <source>
        <strain evidence="1 2">DSM 21194</strain>
    </source>
</reference>
<accession>A0A521EWK6</accession>
<organism evidence="1 2">
    <name type="scientific">Fodinibius sediminis</name>
    <dbReference type="NCBI Taxonomy" id="1214077"/>
    <lineage>
        <taxon>Bacteria</taxon>
        <taxon>Pseudomonadati</taxon>
        <taxon>Balneolota</taxon>
        <taxon>Balneolia</taxon>
        <taxon>Balneolales</taxon>
        <taxon>Balneolaceae</taxon>
        <taxon>Fodinibius</taxon>
    </lineage>
</organism>
<name>A0A521EWK6_9BACT</name>
<dbReference type="AlphaFoldDB" id="A0A521EWK6"/>
<dbReference type="PANTHER" id="PTHR42866">
    <property type="entry name" value="3-DEOXY-MANNO-OCTULOSONATE CYTIDYLYLTRANSFERASE"/>
    <property type="match status" value="1"/>
</dbReference>
<dbReference type="Pfam" id="PF02348">
    <property type="entry name" value="CTP_transf_3"/>
    <property type="match status" value="1"/>
</dbReference>
<evidence type="ECO:0000313" key="2">
    <source>
        <dbReference type="Proteomes" id="UP000317593"/>
    </source>
</evidence>
<protein>
    <submittedName>
        <fullName evidence="1">Spore coat polysaccharide biosynthesis protein SpsF</fullName>
    </submittedName>
</protein>
<proteinExistence type="predicted"/>
<dbReference type="InterPro" id="IPR003329">
    <property type="entry name" value="Cytidylyl_trans"/>
</dbReference>
<dbReference type="SUPFAM" id="SSF53448">
    <property type="entry name" value="Nucleotide-diphospho-sugar transferases"/>
    <property type="match status" value="1"/>
</dbReference>
<dbReference type="Proteomes" id="UP000317593">
    <property type="component" value="Unassembled WGS sequence"/>
</dbReference>
<sequence>MEDGQLNKFKVGAIIQARLGSSRLPGKVLLPLPYNNGKPLLQWIVDEVKNSKIINDQTIATSINKENFKIEKFFEEFIDINIFRGSEKNVLSRFIAVTKAQKYDVVVRLTADNPFIDINLLDQVIQYHINKRSDYTRTTGLPAGMNFEIISSEALLSLENKNLSESDKEHVTMAFKKYDSYLKNIFDIKIPRSLKKLRLTIDYPSDFALASLLLSLKKETEKPNVKFIRRVYNSIPWLFEINDSNIQKKYFQRVEEEIIYAKQVLTKLGMDNAVERL</sequence>
<evidence type="ECO:0000313" key="1">
    <source>
        <dbReference type="EMBL" id="SMO87791.1"/>
    </source>
</evidence>
<dbReference type="RefSeq" id="WP_142715759.1">
    <property type="nucleotide sequence ID" value="NZ_FXTH01000019.1"/>
</dbReference>
<dbReference type="PANTHER" id="PTHR42866:SF1">
    <property type="entry name" value="SPORE COAT POLYSACCHARIDE BIOSYNTHESIS PROTEIN SPSF"/>
    <property type="match status" value="1"/>
</dbReference>
<keyword evidence="2" id="KW-1185">Reference proteome</keyword>
<dbReference type="OrthoDB" id="9815559at2"/>